<dbReference type="PRINTS" id="PR00368">
    <property type="entry name" value="FADPNR"/>
</dbReference>
<dbReference type="GO" id="GO:0050660">
    <property type="term" value="F:flavin adenine dinucleotide binding"/>
    <property type="evidence" value="ECO:0007669"/>
    <property type="project" value="TreeGrafter"/>
</dbReference>
<accession>A0A401ZA38</accession>
<dbReference type="Gene3D" id="3.50.50.60">
    <property type="entry name" value="FAD/NAD(P)-binding domain"/>
    <property type="match status" value="1"/>
</dbReference>
<sequence length="408" mass="45855">MSVSLNPKKNQSSTPSAQYDVVVMGAGPYGLSLSAHLLGHGLKIATFGKVNYFWRNHMPDGMLLRSFWWASSLSDPQKKYAIARYYEAQGKTPVDPMPRETFLDYVNWFQKHAVPNVDETYISNIERVDDHYRVTLEDGRVVTSKVVAMAPGLHYYIYCPEEYAHMPRHLVSHQSEHATLEQFKGQRVAVIGGGQGSLETAALLNEQGAKVSVFVRRTVRWLNLHNSIYPMWARYLRAPKAGMGYGWSNLFQEKYPYSLHGVSRARRDNIVDNTHGPAGSHWLKPRIIGQVDLRENTSITKIEEVDGKVKLTLANGKEEIYDHVILGTGYRPDVKALPMLDENIKDALQTHRGSPVLNSHFETSVPGLYFVGFSSARSFGPFYRFVVGADAAARRASGAIAKQVVRSR</sequence>
<reference evidence="3" key="1">
    <citation type="submission" date="2018-12" db="EMBL/GenBank/DDBJ databases">
        <title>Tengunoibacter tsumagoiensis gen. nov., sp. nov., Dictyobacter kobayashii sp. nov., D. alpinus sp. nov., and D. joshuensis sp. nov. and description of Dictyobacteraceae fam. nov. within the order Ktedonobacterales isolated from Tengu-no-mugimeshi.</title>
        <authorList>
            <person name="Wang C.M."/>
            <person name="Zheng Y."/>
            <person name="Sakai Y."/>
            <person name="Toyoda A."/>
            <person name="Minakuchi Y."/>
            <person name="Abe K."/>
            <person name="Yokota A."/>
            <person name="Yabe S."/>
        </authorList>
    </citation>
    <scope>NUCLEOTIDE SEQUENCE [LARGE SCALE GENOMIC DNA]</scope>
    <source>
        <strain evidence="3">S-27</strain>
    </source>
</reference>
<comment type="caution">
    <text evidence="2">The sequence shown here is derived from an EMBL/GenBank/DDBJ whole genome shotgun (WGS) entry which is preliminary data.</text>
</comment>
<evidence type="ECO:0008006" key="4">
    <source>
        <dbReference type="Google" id="ProtNLM"/>
    </source>
</evidence>
<evidence type="ECO:0000313" key="2">
    <source>
        <dbReference type="EMBL" id="GCE03715.1"/>
    </source>
</evidence>
<dbReference type="Pfam" id="PF13738">
    <property type="entry name" value="Pyr_redox_3"/>
    <property type="match status" value="2"/>
</dbReference>
<evidence type="ECO:0000313" key="3">
    <source>
        <dbReference type="Proteomes" id="UP000287224"/>
    </source>
</evidence>
<proteinExistence type="predicted"/>
<dbReference type="GO" id="GO:0004497">
    <property type="term" value="F:monooxygenase activity"/>
    <property type="evidence" value="ECO:0007669"/>
    <property type="project" value="TreeGrafter"/>
</dbReference>
<dbReference type="InterPro" id="IPR050982">
    <property type="entry name" value="Auxin_biosynth/cation_transpt"/>
</dbReference>
<evidence type="ECO:0000256" key="1">
    <source>
        <dbReference type="ARBA" id="ARBA00023002"/>
    </source>
</evidence>
<dbReference type="EMBL" id="BIFQ01000001">
    <property type="protein sequence ID" value="GCE03715.1"/>
    <property type="molecule type" value="Genomic_DNA"/>
</dbReference>
<dbReference type="SUPFAM" id="SSF51905">
    <property type="entry name" value="FAD/NAD(P)-binding domain"/>
    <property type="match status" value="1"/>
</dbReference>
<name>A0A401ZA38_9CHLR</name>
<keyword evidence="1" id="KW-0560">Oxidoreductase</keyword>
<gene>
    <name evidence="2" type="ORF">KDAU_10440</name>
</gene>
<dbReference type="PANTHER" id="PTHR43539:SF78">
    <property type="entry name" value="FLAVIN-CONTAINING MONOOXYGENASE"/>
    <property type="match status" value="1"/>
</dbReference>
<dbReference type="RefSeq" id="WP_126594957.1">
    <property type="nucleotide sequence ID" value="NZ_BIFQ01000001.1"/>
</dbReference>
<dbReference type="PANTHER" id="PTHR43539">
    <property type="entry name" value="FLAVIN-BINDING MONOOXYGENASE-LIKE PROTEIN (AFU_ORTHOLOGUE AFUA_4G09220)"/>
    <property type="match status" value="1"/>
</dbReference>
<dbReference type="InterPro" id="IPR036188">
    <property type="entry name" value="FAD/NAD-bd_sf"/>
</dbReference>
<keyword evidence="3" id="KW-1185">Reference proteome</keyword>
<dbReference type="AlphaFoldDB" id="A0A401ZA38"/>
<dbReference type="PRINTS" id="PR00411">
    <property type="entry name" value="PNDRDTASEI"/>
</dbReference>
<organism evidence="2 3">
    <name type="scientific">Dictyobacter aurantiacus</name>
    <dbReference type="NCBI Taxonomy" id="1936993"/>
    <lineage>
        <taxon>Bacteria</taxon>
        <taxon>Bacillati</taxon>
        <taxon>Chloroflexota</taxon>
        <taxon>Ktedonobacteria</taxon>
        <taxon>Ktedonobacterales</taxon>
        <taxon>Dictyobacteraceae</taxon>
        <taxon>Dictyobacter</taxon>
    </lineage>
</organism>
<dbReference type="OrthoDB" id="9778740at2"/>
<protein>
    <recommendedName>
        <fullName evidence="4">FAD/NAD(P)-binding domain-containing protein</fullName>
    </recommendedName>
</protein>
<dbReference type="Proteomes" id="UP000287224">
    <property type="component" value="Unassembled WGS sequence"/>
</dbReference>